<keyword evidence="2" id="KW-0812">Transmembrane</keyword>
<gene>
    <name evidence="3" type="ORF">KTA_23770</name>
</gene>
<evidence type="ECO:0008006" key="4">
    <source>
        <dbReference type="Google" id="ProtNLM"/>
    </source>
</evidence>
<keyword evidence="2" id="KW-0472">Membrane</keyword>
<proteinExistence type="predicted"/>
<keyword evidence="2" id="KW-1133">Transmembrane helix</keyword>
<sequence length="773" mass="83159">MKNSGDYLGHYRLLTCLRQTSQCLFYLAEDINDPGALYTLQLWPAIALQSRDSYIEFLEWVKALVNLRDPALVPVIDGDVVEGHPYLVQGSELVTRSETLTLRLARSSREPLLIAEARQIVEQVGRGLVAAHRLDMLHGQLAPQWVLLTADGRTLLSGLKPPFALPDQDHPRYCPPEGRISKRGDQYALAMLVRDVLASTSHEERSGFNLAALEPATDPDPQRRFASIRAFLRALGYELPFPESPLERWERPAGPAMQGGIDRHKVMASAQGSQHGQDQGQDQPAISEDVPLATIMAPPPPPSPAVSGSSGPVTPITPALPLTPVTPPPLSPAETFPVGAAGLQSGGGHRQNLAFTGSVTTPAAIASRVARQLRTVRLPALMARRRRIALSTALAIILVLLLILGGIWLYGLLPATAASVTIVPVRQQIVQSYTFARAQSDDFANHQVATRVLSYTTPKRSKTLPSSIAHANIPATHARGKLVFSSVSRDIQPDESLVIQASNGLDIAIIDHGLIRSQGSTTVDAIVEQAGSQGNIPAHFLDGFYAYSGSAAHPSFTAYISNPAPFTGGADAYDGPEVTQKDINDAQRDLTEQLQQEVKQHLQTQLHAGEDFLNLGSDVLDCSVQMQADHVAGDHSSRVTVTGQLSCKAVAYDAQALIGWVEQDLQQRVEHSLGAHFGRVGELQTSALLGIVQAPQFLFIASGQWVLQLDAAGRQAVAQSIAGLSQDEARALLLKRFHAKTRSMQLAPLWGKHLPASANAITIIGLSSLPPGS</sequence>
<accession>A0A455T2N0</accession>
<evidence type="ECO:0000256" key="1">
    <source>
        <dbReference type="SAM" id="MobiDB-lite"/>
    </source>
</evidence>
<dbReference type="Gene3D" id="1.10.510.10">
    <property type="entry name" value="Transferase(Phosphotransferase) domain 1"/>
    <property type="match status" value="1"/>
</dbReference>
<organism evidence="3">
    <name type="scientific">Thermogemmatispora argillosa</name>
    <dbReference type="NCBI Taxonomy" id="2045280"/>
    <lineage>
        <taxon>Bacteria</taxon>
        <taxon>Bacillati</taxon>
        <taxon>Chloroflexota</taxon>
        <taxon>Ktedonobacteria</taxon>
        <taxon>Thermogemmatisporales</taxon>
        <taxon>Thermogemmatisporaceae</taxon>
        <taxon>Thermogemmatispora</taxon>
    </lineage>
</organism>
<feature type="region of interest" description="Disordered" evidence="1">
    <location>
        <begin position="294"/>
        <end position="315"/>
    </location>
</feature>
<feature type="transmembrane region" description="Helical" evidence="2">
    <location>
        <begin position="388"/>
        <end position="413"/>
    </location>
</feature>
<name>A0A455T2N0_9CHLR</name>
<feature type="compositionally biased region" description="Low complexity" evidence="1">
    <location>
        <begin position="305"/>
        <end position="315"/>
    </location>
</feature>
<dbReference type="SUPFAM" id="SSF56112">
    <property type="entry name" value="Protein kinase-like (PK-like)"/>
    <property type="match status" value="1"/>
</dbReference>
<dbReference type="EMBL" id="AP019377">
    <property type="protein sequence ID" value="BBH94178.1"/>
    <property type="molecule type" value="Genomic_DNA"/>
</dbReference>
<reference evidence="3" key="1">
    <citation type="submission" date="2018-12" db="EMBL/GenBank/DDBJ databases">
        <title>Novel natural products biosynthetic potential of the class Ktedonobacteria.</title>
        <authorList>
            <person name="Zheng Y."/>
            <person name="Saitou A."/>
            <person name="Wang C.M."/>
            <person name="Toyoda A."/>
            <person name="Minakuchi Y."/>
            <person name="Sekiguchi Y."/>
            <person name="Ueda K."/>
            <person name="Takano H."/>
            <person name="Sakai Y."/>
            <person name="Yokota A."/>
            <person name="Yabe S."/>
        </authorList>
    </citation>
    <scope>NUCLEOTIDE SEQUENCE</scope>
    <source>
        <strain evidence="3">A3-2</strain>
    </source>
</reference>
<evidence type="ECO:0000256" key="2">
    <source>
        <dbReference type="SAM" id="Phobius"/>
    </source>
</evidence>
<dbReference type="AlphaFoldDB" id="A0A455T2N0"/>
<evidence type="ECO:0000313" key="3">
    <source>
        <dbReference type="EMBL" id="BBH94178.1"/>
    </source>
</evidence>
<dbReference type="InterPro" id="IPR011009">
    <property type="entry name" value="Kinase-like_dom_sf"/>
</dbReference>
<protein>
    <recommendedName>
        <fullName evidence="4">Protein kinase domain-containing protein</fullName>
    </recommendedName>
</protein>